<gene>
    <name evidence="2" type="ORF">MNBD_GAMMA21-2637</name>
</gene>
<evidence type="ECO:0000313" key="2">
    <source>
        <dbReference type="EMBL" id="VAX01414.1"/>
    </source>
</evidence>
<protein>
    <recommendedName>
        <fullName evidence="1">Putative DNA-binding domain-containing protein</fullName>
    </recommendedName>
</protein>
<dbReference type="EMBL" id="UOFR01000084">
    <property type="protein sequence ID" value="VAX01414.1"/>
    <property type="molecule type" value="Genomic_DNA"/>
</dbReference>
<accession>A0A3B1ANG5</accession>
<feature type="domain" description="Putative DNA-binding" evidence="1">
    <location>
        <begin position="4"/>
        <end position="94"/>
    </location>
</feature>
<dbReference type="AlphaFoldDB" id="A0A3B1ANG5"/>
<sequence length="248" mass="28907">MLLELQKQFMDGLLRNNARIDEHLDGQTRNSQQQLSIYRNSYQGGLLKAMIDIYPVCKRLLGDEFFEAMSLRYIKQTPCQSYDINHYGKSFAEFAEQFKPVRELIYLADVIRLEWAWHYAYQADDITSQDFTPLLGFTDSQLESLQLTLTPSMTLLTSLYPVNLIWSANQIEANDDQDSIELDSDPCFLVIWRNGFDSHIDVVEQALFEFLIAIQKNQYLGQVQTINSNFEEHLVTSLKRGYFSSYNY</sequence>
<organism evidence="2">
    <name type="scientific">hydrothermal vent metagenome</name>
    <dbReference type="NCBI Taxonomy" id="652676"/>
    <lineage>
        <taxon>unclassified sequences</taxon>
        <taxon>metagenomes</taxon>
        <taxon>ecological metagenomes</taxon>
    </lineage>
</organism>
<evidence type="ECO:0000259" key="1">
    <source>
        <dbReference type="Pfam" id="PF09836"/>
    </source>
</evidence>
<reference evidence="2" key="1">
    <citation type="submission" date="2018-06" db="EMBL/GenBank/DDBJ databases">
        <authorList>
            <person name="Zhirakovskaya E."/>
        </authorList>
    </citation>
    <scope>NUCLEOTIDE SEQUENCE</scope>
</reference>
<name>A0A3B1ANG5_9ZZZZ</name>
<dbReference type="Pfam" id="PF09836">
    <property type="entry name" value="DUF2063"/>
    <property type="match status" value="1"/>
</dbReference>
<proteinExistence type="predicted"/>
<dbReference type="InterPro" id="IPR018640">
    <property type="entry name" value="DUF2063"/>
</dbReference>
<dbReference type="InterPro" id="IPR044922">
    <property type="entry name" value="DUF2063_N_sf"/>
</dbReference>
<dbReference type="Gene3D" id="1.10.150.690">
    <property type="entry name" value="DUF2063"/>
    <property type="match status" value="1"/>
</dbReference>